<feature type="signal peptide" evidence="1">
    <location>
        <begin position="1"/>
        <end position="26"/>
    </location>
</feature>
<protein>
    <recommendedName>
        <fullName evidence="4">Lipoprotein</fullName>
    </recommendedName>
</protein>
<evidence type="ECO:0000256" key="1">
    <source>
        <dbReference type="SAM" id="SignalP"/>
    </source>
</evidence>
<keyword evidence="3" id="KW-1185">Reference proteome</keyword>
<reference evidence="2 3" key="1">
    <citation type="submission" date="2019-02" db="EMBL/GenBank/DDBJ databases">
        <title>Deep-cultivation of Planctomycetes and their phenomic and genomic characterization uncovers novel biology.</title>
        <authorList>
            <person name="Wiegand S."/>
            <person name="Jogler M."/>
            <person name="Boedeker C."/>
            <person name="Pinto D."/>
            <person name="Vollmers J."/>
            <person name="Rivas-Marin E."/>
            <person name="Kohn T."/>
            <person name="Peeters S.H."/>
            <person name="Heuer A."/>
            <person name="Rast P."/>
            <person name="Oberbeckmann S."/>
            <person name="Bunk B."/>
            <person name="Jeske O."/>
            <person name="Meyerdierks A."/>
            <person name="Storesund J.E."/>
            <person name="Kallscheuer N."/>
            <person name="Luecker S."/>
            <person name="Lage O.M."/>
            <person name="Pohl T."/>
            <person name="Merkel B.J."/>
            <person name="Hornburger P."/>
            <person name="Mueller R.-W."/>
            <person name="Bruemmer F."/>
            <person name="Labrenz M."/>
            <person name="Spormann A.M."/>
            <person name="Op den Camp H."/>
            <person name="Overmann J."/>
            <person name="Amann R."/>
            <person name="Jetten M.S.M."/>
            <person name="Mascher T."/>
            <person name="Medema M.H."/>
            <person name="Devos D.P."/>
            <person name="Kaster A.-K."/>
            <person name="Ovreas L."/>
            <person name="Rohde M."/>
            <person name="Galperin M.Y."/>
            <person name="Jogler C."/>
        </authorList>
    </citation>
    <scope>NUCLEOTIDE SEQUENCE [LARGE SCALE GENOMIC DNA]</scope>
    <source>
        <strain evidence="2 3">HG66A1</strain>
    </source>
</reference>
<dbReference type="EMBL" id="CP036266">
    <property type="protein sequence ID" value="QDT22495.1"/>
    <property type="molecule type" value="Genomic_DNA"/>
</dbReference>
<evidence type="ECO:0008006" key="4">
    <source>
        <dbReference type="Google" id="ProtNLM"/>
    </source>
</evidence>
<organism evidence="2 3">
    <name type="scientific">Gimesia chilikensis</name>
    <dbReference type="NCBI Taxonomy" id="2605989"/>
    <lineage>
        <taxon>Bacteria</taxon>
        <taxon>Pseudomonadati</taxon>
        <taxon>Planctomycetota</taxon>
        <taxon>Planctomycetia</taxon>
        <taxon>Planctomycetales</taxon>
        <taxon>Planctomycetaceae</taxon>
        <taxon>Gimesia</taxon>
    </lineage>
</organism>
<name>A0A517PSZ1_9PLAN</name>
<dbReference type="RefSeq" id="WP_145188412.1">
    <property type="nucleotide sequence ID" value="NZ_CP036266.1"/>
</dbReference>
<dbReference type="Proteomes" id="UP000320421">
    <property type="component" value="Chromosome"/>
</dbReference>
<accession>A0A517PSZ1</accession>
<dbReference type="AlphaFoldDB" id="A0A517PSZ1"/>
<keyword evidence="1" id="KW-0732">Signal</keyword>
<gene>
    <name evidence="2" type="ORF">HG66A1_43030</name>
</gene>
<sequence precursor="true">MKKQRLIRIMASIVVLLCLATFSGCGHESVSLADNVDSERHDDKIDRKYRSPEAKAILSALQADNQISSKLNLTENTKTEAMIEYLVVSMKDVDVSECPAKFCNAYSEHIAAWQRVLRIVHEYSDDIPTVQEWLKVTALHGTEPRTDLEREVFAAFDDVDSTFEICKSIAAEYDIKRSEFDPKD</sequence>
<evidence type="ECO:0000313" key="2">
    <source>
        <dbReference type="EMBL" id="QDT22495.1"/>
    </source>
</evidence>
<feature type="chain" id="PRO_5021730628" description="Lipoprotein" evidence="1">
    <location>
        <begin position="27"/>
        <end position="184"/>
    </location>
</feature>
<dbReference type="PROSITE" id="PS51257">
    <property type="entry name" value="PROKAR_LIPOPROTEIN"/>
    <property type="match status" value="1"/>
</dbReference>
<dbReference type="OrthoDB" id="9908400at2"/>
<proteinExistence type="predicted"/>
<evidence type="ECO:0000313" key="3">
    <source>
        <dbReference type="Proteomes" id="UP000320421"/>
    </source>
</evidence>